<dbReference type="PANTHER" id="PTHR19969">
    <property type="entry name" value="SH2-SH3 ADAPTOR PROTEIN-RELATED"/>
    <property type="match status" value="1"/>
</dbReference>
<dbReference type="InterPro" id="IPR035457">
    <property type="entry name" value="CRK_SH3_N"/>
</dbReference>
<name>A0A8C4QNS1_EPTBU</name>
<dbReference type="SUPFAM" id="SSF55550">
    <property type="entry name" value="SH2 domain"/>
    <property type="match status" value="1"/>
</dbReference>
<evidence type="ECO:0000256" key="1">
    <source>
        <dbReference type="ARBA" id="ARBA00022443"/>
    </source>
</evidence>
<reference evidence="7" key="1">
    <citation type="submission" date="2025-08" db="UniProtKB">
        <authorList>
            <consortium name="Ensembl"/>
        </authorList>
    </citation>
    <scope>IDENTIFICATION</scope>
</reference>
<dbReference type="Ensembl" id="ENSEBUT00000018808.1">
    <property type="protein sequence ID" value="ENSEBUP00000018232.1"/>
    <property type="gene ID" value="ENSEBUG00000011387.1"/>
</dbReference>
<dbReference type="InterPro" id="IPR036860">
    <property type="entry name" value="SH2_dom_sf"/>
</dbReference>
<dbReference type="PROSITE" id="PS50002">
    <property type="entry name" value="SH3"/>
    <property type="match status" value="1"/>
</dbReference>
<reference evidence="7" key="2">
    <citation type="submission" date="2025-09" db="UniProtKB">
        <authorList>
            <consortium name="Ensembl"/>
        </authorList>
    </citation>
    <scope>IDENTIFICATION</scope>
</reference>
<dbReference type="GO" id="GO:0035591">
    <property type="term" value="F:signaling adaptor activity"/>
    <property type="evidence" value="ECO:0007669"/>
    <property type="project" value="TreeGrafter"/>
</dbReference>
<dbReference type="InterPro" id="IPR051184">
    <property type="entry name" value="Tyrosine-phos_adapter"/>
</dbReference>
<dbReference type="PRINTS" id="PR00452">
    <property type="entry name" value="SH3DOMAIN"/>
</dbReference>
<dbReference type="GeneTree" id="ENSGT00820000127055"/>
<dbReference type="GO" id="GO:0007167">
    <property type="term" value="P:enzyme-linked receptor protein signaling pathway"/>
    <property type="evidence" value="ECO:0007669"/>
    <property type="project" value="TreeGrafter"/>
</dbReference>
<dbReference type="PANTHER" id="PTHR19969:SF5">
    <property type="entry name" value="CRK-LIKE PROTEIN"/>
    <property type="match status" value="1"/>
</dbReference>
<dbReference type="Gene3D" id="2.30.30.40">
    <property type="entry name" value="SH3 Domains"/>
    <property type="match status" value="1"/>
</dbReference>
<organism evidence="7 8">
    <name type="scientific">Eptatretus burgeri</name>
    <name type="common">Inshore hagfish</name>
    <dbReference type="NCBI Taxonomy" id="7764"/>
    <lineage>
        <taxon>Eukaryota</taxon>
        <taxon>Metazoa</taxon>
        <taxon>Chordata</taxon>
        <taxon>Craniata</taxon>
        <taxon>Vertebrata</taxon>
        <taxon>Cyclostomata</taxon>
        <taxon>Myxini</taxon>
        <taxon>Myxiniformes</taxon>
        <taxon>Myxinidae</taxon>
        <taxon>Eptatretinae</taxon>
        <taxon>Eptatretus</taxon>
    </lineage>
</organism>
<dbReference type="InterPro" id="IPR001452">
    <property type="entry name" value="SH3_domain"/>
</dbReference>
<dbReference type="CDD" id="cd11758">
    <property type="entry name" value="SH3_CRK_N"/>
    <property type="match status" value="1"/>
</dbReference>
<dbReference type="InterPro" id="IPR000980">
    <property type="entry name" value="SH2"/>
</dbReference>
<keyword evidence="8" id="KW-1185">Reference proteome</keyword>
<feature type="domain" description="SH2" evidence="5">
    <location>
        <begin position="13"/>
        <end position="100"/>
    </location>
</feature>
<dbReference type="GO" id="GO:1902531">
    <property type="term" value="P:regulation of intracellular signal transduction"/>
    <property type="evidence" value="ECO:0007669"/>
    <property type="project" value="UniProtKB-ARBA"/>
</dbReference>
<keyword evidence="2 3" id="KW-0727">SH2 domain</keyword>
<dbReference type="OMA" id="DEANDRH"/>
<feature type="domain" description="SH3" evidence="6">
    <location>
        <begin position="114"/>
        <end position="174"/>
    </location>
</feature>
<dbReference type="SMART" id="SM00252">
    <property type="entry name" value="SH2"/>
    <property type="match status" value="1"/>
</dbReference>
<evidence type="ECO:0000256" key="4">
    <source>
        <dbReference type="PROSITE-ProRule" id="PRU00192"/>
    </source>
</evidence>
<accession>A0A8C4QNS1</accession>
<dbReference type="Pfam" id="PF00018">
    <property type="entry name" value="SH3_1"/>
    <property type="match status" value="1"/>
</dbReference>
<protein>
    <submittedName>
        <fullName evidence="7">V-crk avian sarcoma virus CT10 oncogene homolog</fullName>
    </submittedName>
</protein>
<dbReference type="Pfam" id="PF00017">
    <property type="entry name" value="SH2"/>
    <property type="match status" value="1"/>
</dbReference>
<dbReference type="InterPro" id="IPR036028">
    <property type="entry name" value="SH3-like_dom_sf"/>
</dbReference>
<evidence type="ECO:0000259" key="5">
    <source>
        <dbReference type="PROSITE" id="PS50001"/>
    </source>
</evidence>
<evidence type="ECO:0000256" key="3">
    <source>
        <dbReference type="PROSITE-ProRule" id="PRU00191"/>
    </source>
</evidence>
<dbReference type="SUPFAM" id="SSF50044">
    <property type="entry name" value="SH3-domain"/>
    <property type="match status" value="1"/>
</dbReference>
<proteinExistence type="predicted"/>
<evidence type="ECO:0000313" key="8">
    <source>
        <dbReference type="Proteomes" id="UP000694388"/>
    </source>
</evidence>
<sequence>MAALFDSTDFRSWYAGRLSRREAQARLQGLREGTFLVRDSVTCPGDYVLSVSENGRVSHYIVNRLPASYRIGDKDFRDLPSMLDFYKVHYLDTTTLVEPAGVQGAAQGAAGSGVQAEYVRALYDFVGSDPEDLSFRRGELLLVLDRPEEQWWTARNRDGRAGMIPVPYVERWVNPNPCIRVTHPPPPPVWSVADNRNSYGPLEPGHYGIGGCTGGTGPLPNALKAPPGATGELVNGGGALLSGTTASGLANGPMNSRLHNS</sequence>
<dbReference type="Proteomes" id="UP000694388">
    <property type="component" value="Unplaced"/>
</dbReference>
<dbReference type="AlphaFoldDB" id="A0A8C4QNS1"/>
<dbReference type="GO" id="GO:0005737">
    <property type="term" value="C:cytoplasm"/>
    <property type="evidence" value="ECO:0007669"/>
    <property type="project" value="TreeGrafter"/>
</dbReference>
<dbReference type="CDD" id="cd09926">
    <property type="entry name" value="SH2_CRK_like"/>
    <property type="match status" value="1"/>
</dbReference>
<dbReference type="PRINTS" id="PR00401">
    <property type="entry name" value="SH2DOMAIN"/>
</dbReference>
<keyword evidence="1 4" id="KW-0728">SH3 domain</keyword>
<dbReference type="SMART" id="SM00326">
    <property type="entry name" value="SH3"/>
    <property type="match status" value="1"/>
</dbReference>
<dbReference type="Gene3D" id="3.30.505.10">
    <property type="entry name" value="SH2 domain"/>
    <property type="match status" value="1"/>
</dbReference>
<evidence type="ECO:0000256" key="2">
    <source>
        <dbReference type="ARBA" id="ARBA00022999"/>
    </source>
</evidence>
<evidence type="ECO:0000313" key="7">
    <source>
        <dbReference type="Ensembl" id="ENSEBUP00000018232.1"/>
    </source>
</evidence>
<dbReference type="GO" id="GO:0016477">
    <property type="term" value="P:cell migration"/>
    <property type="evidence" value="ECO:0007669"/>
    <property type="project" value="TreeGrafter"/>
</dbReference>
<dbReference type="GO" id="GO:0030971">
    <property type="term" value="F:receptor tyrosine kinase binding"/>
    <property type="evidence" value="ECO:0007669"/>
    <property type="project" value="TreeGrafter"/>
</dbReference>
<dbReference type="PROSITE" id="PS50001">
    <property type="entry name" value="SH2"/>
    <property type="match status" value="1"/>
</dbReference>
<evidence type="ECO:0000259" key="6">
    <source>
        <dbReference type="PROSITE" id="PS50002"/>
    </source>
</evidence>
<dbReference type="GO" id="GO:2000145">
    <property type="term" value="P:regulation of cell motility"/>
    <property type="evidence" value="ECO:0007669"/>
    <property type="project" value="UniProtKB-ARBA"/>
</dbReference>